<keyword evidence="3" id="KW-0969">Cilium</keyword>
<gene>
    <name evidence="4" type="ORF">Ciccas_014218</name>
</gene>
<dbReference type="GO" id="GO:0060294">
    <property type="term" value="P:cilium movement involved in cell motility"/>
    <property type="evidence" value="ECO:0007669"/>
    <property type="project" value="UniProtKB-UniRule"/>
</dbReference>
<dbReference type="InterPro" id="IPR000435">
    <property type="entry name" value="Tektins"/>
</dbReference>
<evidence type="ECO:0000313" key="5">
    <source>
        <dbReference type="Proteomes" id="UP001626550"/>
    </source>
</evidence>
<comment type="similarity">
    <text evidence="1 3">Belongs to the tektin family.</text>
</comment>
<comment type="subcellular location">
    <subcellularLocation>
        <location evidence="3">Cytoplasm</location>
        <location evidence="3">Cytoskeleton</location>
        <location evidence="3">Cilium axoneme</location>
    </subcellularLocation>
</comment>
<organism evidence="4 5">
    <name type="scientific">Cichlidogyrus casuarinus</name>
    <dbReference type="NCBI Taxonomy" id="1844966"/>
    <lineage>
        <taxon>Eukaryota</taxon>
        <taxon>Metazoa</taxon>
        <taxon>Spiralia</taxon>
        <taxon>Lophotrochozoa</taxon>
        <taxon>Platyhelminthes</taxon>
        <taxon>Monogenea</taxon>
        <taxon>Monopisthocotylea</taxon>
        <taxon>Dactylogyridea</taxon>
        <taxon>Ancyrocephalidae</taxon>
        <taxon>Cichlidogyrus</taxon>
    </lineage>
</organism>
<keyword evidence="3" id="KW-0282">Flagellum</keyword>
<evidence type="ECO:0000313" key="4">
    <source>
        <dbReference type="EMBL" id="KAL3307273.1"/>
    </source>
</evidence>
<keyword evidence="5" id="KW-1185">Reference proteome</keyword>
<dbReference type="GO" id="GO:0005930">
    <property type="term" value="C:axoneme"/>
    <property type="evidence" value="ECO:0007669"/>
    <property type="project" value="UniProtKB-SubCell"/>
</dbReference>
<sequence>MEYHGLTHSINYHTPNNRLNLSFSSSNIPDIVASASKVVVGRDVGPGYNSTAANDRSFEQKLRRCYTLMPFHSPNYYAHAMAPTHDSSMALATGPFSNIASLSLNRVDTLKIPEVYSAAKNALSSRYTPANWLQANKLKLNNSEKARQVSETLRKDCNRLGRFMDDRTRRGEEESSKRIGERISDISFMKAELANEHGKMLKEIADLTETKRCVEKALAETDNPLYVTQECLYSREKRQGIDLVHDACEMALLSVIMPIKIFTFPGNRYN</sequence>
<evidence type="ECO:0000256" key="1">
    <source>
        <dbReference type="ARBA" id="ARBA00007209"/>
    </source>
</evidence>
<proteinExistence type="inferred from homology"/>
<reference evidence="4 5" key="1">
    <citation type="submission" date="2024-11" db="EMBL/GenBank/DDBJ databases">
        <title>Adaptive evolution of stress response genes in parasites aligns with host niche diversity.</title>
        <authorList>
            <person name="Hahn C."/>
            <person name="Resl P."/>
        </authorList>
    </citation>
    <scope>NUCLEOTIDE SEQUENCE [LARGE SCALE GENOMIC DNA]</scope>
    <source>
        <strain evidence="4">EGGRZ-B1_66</strain>
        <tissue evidence="4">Body</tissue>
    </source>
</reference>
<evidence type="ECO:0000256" key="2">
    <source>
        <dbReference type="ARBA" id="ARBA00022490"/>
    </source>
</evidence>
<keyword evidence="2" id="KW-0963">Cytoplasm</keyword>
<protein>
    <recommendedName>
        <fullName evidence="3">Tektin</fullName>
    </recommendedName>
</protein>
<evidence type="ECO:0000256" key="3">
    <source>
        <dbReference type="RuleBase" id="RU367040"/>
    </source>
</evidence>
<accession>A0ABD2PJR9</accession>
<dbReference type="GO" id="GO:0060271">
    <property type="term" value="P:cilium assembly"/>
    <property type="evidence" value="ECO:0007669"/>
    <property type="project" value="UniProtKB-UniRule"/>
</dbReference>
<dbReference type="AlphaFoldDB" id="A0ABD2PJR9"/>
<dbReference type="PANTHER" id="PTHR19960">
    <property type="entry name" value="TEKTIN"/>
    <property type="match status" value="1"/>
</dbReference>
<dbReference type="Proteomes" id="UP001626550">
    <property type="component" value="Unassembled WGS sequence"/>
</dbReference>
<dbReference type="GO" id="GO:0015630">
    <property type="term" value="C:microtubule cytoskeleton"/>
    <property type="evidence" value="ECO:0007669"/>
    <property type="project" value="UniProtKB-UniRule"/>
</dbReference>
<dbReference type="InterPro" id="IPR048256">
    <property type="entry name" value="Tektin-like"/>
</dbReference>
<name>A0ABD2PJR9_9PLAT</name>
<dbReference type="Pfam" id="PF03148">
    <property type="entry name" value="Tektin"/>
    <property type="match status" value="1"/>
</dbReference>
<keyword evidence="3" id="KW-0966">Cell projection</keyword>
<dbReference type="EMBL" id="JBJKFK010007818">
    <property type="protein sequence ID" value="KAL3307273.1"/>
    <property type="molecule type" value="Genomic_DNA"/>
</dbReference>
<dbReference type="PANTHER" id="PTHR19960:SF11">
    <property type="entry name" value="TEKTIN"/>
    <property type="match status" value="1"/>
</dbReference>
<comment type="caution">
    <text evidence="4">The sequence shown here is derived from an EMBL/GenBank/DDBJ whole genome shotgun (WGS) entry which is preliminary data.</text>
</comment>